<dbReference type="SUPFAM" id="SSF110296">
    <property type="entry name" value="Oligoxyloglucan reducing end-specific cellobiohydrolase"/>
    <property type="match status" value="1"/>
</dbReference>
<protein>
    <recommendedName>
        <fullName evidence="3">BNR/Asp-box repeat protein</fullName>
    </recommendedName>
</protein>
<dbReference type="InterPro" id="IPR052025">
    <property type="entry name" value="Xyloglucanase_GH74"/>
</dbReference>
<comment type="caution">
    <text evidence="1">The sequence shown here is derived from an EMBL/GenBank/DDBJ whole genome shotgun (WGS) entry which is preliminary data.</text>
</comment>
<dbReference type="PANTHER" id="PTHR43739:SF5">
    <property type="entry name" value="EXO-ALPHA-SIALIDASE"/>
    <property type="match status" value="1"/>
</dbReference>
<dbReference type="EMBL" id="SOAU01000001">
    <property type="protein sequence ID" value="TDT17518.1"/>
    <property type="molecule type" value="Genomic_DNA"/>
</dbReference>
<dbReference type="PANTHER" id="PTHR43739">
    <property type="entry name" value="XYLOGLUCANASE (EUROFUNG)"/>
    <property type="match status" value="1"/>
</dbReference>
<dbReference type="CDD" id="cd15482">
    <property type="entry name" value="Sialidase_non-viral"/>
    <property type="match status" value="1"/>
</dbReference>
<dbReference type="OrthoDB" id="9764804at2"/>
<evidence type="ECO:0008006" key="3">
    <source>
        <dbReference type="Google" id="ProtNLM"/>
    </source>
</evidence>
<dbReference type="Proteomes" id="UP000294558">
    <property type="component" value="Unassembled WGS sequence"/>
</dbReference>
<organism evidence="1 2">
    <name type="scientific">Ilumatobacter fluminis</name>
    <dbReference type="NCBI Taxonomy" id="467091"/>
    <lineage>
        <taxon>Bacteria</taxon>
        <taxon>Bacillati</taxon>
        <taxon>Actinomycetota</taxon>
        <taxon>Acidimicrobiia</taxon>
        <taxon>Acidimicrobiales</taxon>
        <taxon>Ilumatobacteraceae</taxon>
        <taxon>Ilumatobacter</taxon>
    </lineage>
</organism>
<dbReference type="Gene3D" id="2.130.10.10">
    <property type="entry name" value="YVTN repeat-like/Quinoprotein amine dehydrogenase"/>
    <property type="match status" value="1"/>
</dbReference>
<accession>A0A4V3EJ99</accession>
<gene>
    <name evidence="1" type="ORF">BDK89_3128</name>
</gene>
<evidence type="ECO:0000313" key="1">
    <source>
        <dbReference type="EMBL" id="TDT17518.1"/>
    </source>
</evidence>
<evidence type="ECO:0000313" key="2">
    <source>
        <dbReference type="Proteomes" id="UP000294558"/>
    </source>
</evidence>
<keyword evidence="2" id="KW-1185">Reference proteome</keyword>
<dbReference type="RefSeq" id="WP_133869804.1">
    <property type="nucleotide sequence ID" value="NZ_SOAU01000001.1"/>
</dbReference>
<name>A0A4V3EJ99_9ACTN</name>
<dbReference type="AlphaFoldDB" id="A0A4V3EJ99"/>
<dbReference type="GO" id="GO:0010411">
    <property type="term" value="P:xyloglucan metabolic process"/>
    <property type="evidence" value="ECO:0007669"/>
    <property type="project" value="TreeGrafter"/>
</dbReference>
<proteinExistence type="predicted"/>
<dbReference type="InterPro" id="IPR015943">
    <property type="entry name" value="WD40/YVTN_repeat-like_dom_sf"/>
</dbReference>
<sequence length="368" mass="39784">MSTALIGTRKGLFTLTATDGAFQLSDPAFPGVRVTNAVHDPRDGALYASLDHGHFGVHLHRSDDGGATWPEIAAPEYPPKPDGVSELNPMSQQEIEWATQLAWIVEPGHPDEPGVLWCGTIPGGLFRSSDRGDSWQLVESLWNHPSRQKWFGGGYDDAGVHSISIDPRGPGRLVVGVSCGGAWRTDDGGATWAIAAHGMRADFVPPDQADDPDTQDPHRVVRCAAAPDMLWTQHHCGIFRSTDNGDRWTEITEAGPSTFGFAVAVHPADPETAWFVPGVSDEVRMPVDGKLVVTRTRDGGATFDVLHQGLPDGPAYDLIYRHAFDIDDTGDELLMGSTTGSLWWTGDGGDHWHEVSSNLPPIASVRFC</sequence>
<reference evidence="1 2" key="1">
    <citation type="submission" date="2019-03" db="EMBL/GenBank/DDBJ databases">
        <title>Sequencing the genomes of 1000 actinobacteria strains.</title>
        <authorList>
            <person name="Klenk H.-P."/>
        </authorList>
    </citation>
    <scope>NUCLEOTIDE SEQUENCE [LARGE SCALE GENOMIC DNA]</scope>
    <source>
        <strain evidence="1 2">DSM 18936</strain>
    </source>
</reference>